<feature type="non-terminal residue" evidence="1">
    <location>
        <position position="1"/>
    </location>
</feature>
<proteinExistence type="predicted"/>
<organism evidence="1">
    <name type="scientific">marine sediment metagenome</name>
    <dbReference type="NCBI Taxonomy" id="412755"/>
    <lineage>
        <taxon>unclassified sequences</taxon>
        <taxon>metagenomes</taxon>
        <taxon>ecological metagenomes</taxon>
    </lineage>
</organism>
<evidence type="ECO:0000313" key="1">
    <source>
        <dbReference type="EMBL" id="GAI60107.1"/>
    </source>
</evidence>
<accession>X1PV61</accession>
<dbReference type="EMBL" id="BARW01004120">
    <property type="protein sequence ID" value="GAI60107.1"/>
    <property type="molecule type" value="Genomic_DNA"/>
</dbReference>
<name>X1PV61_9ZZZZ</name>
<sequence length="55" mass="6559">DRYFFFNADNFLDVFVDLEFELVQIRLNVDRVVSFIVAVNAIFLEILQRATNFLQ</sequence>
<comment type="caution">
    <text evidence="1">The sequence shown here is derived from an EMBL/GenBank/DDBJ whole genome shotgun (WGS) entry which is preliminary data.</text>
</comment>
<gene>
    <name evidence="1" type="ORF">S12H4_09906</name>
</gene>
<dbReference type="AlphaFoldDB" id="X1PV61"/>
<protein>
    <submittedName>
        <fullName evidence="1">Uncharacterized protein</fullName>
    </submittedName>
</protein>
<reference evidence="1" key="1">
    <citation type="journal article" date="2014" name="Front. Microbiol.">
        <title>High frequency of phylogenetically diverse reductive dehalogenase-homologous genes in deep subseafloor sedimentary metagenomes.</title>
        <authorList>
            <person name="Kawai M."/>
            <person name="Futagami T."/>
            <person name="Toyoda A."/>
            <person name="Takaki Y."/>
            <person name="Nishi S."/>
            <person name="Hori S."/>
            <person name="Arai W."/>
            <person name="Tsubouchi T."/>
            <person name="Morono Y."/>
            <person name="Uchiyama I."/>
            <person name="Ito T."/>
            <person name="Fujiyama A."/>
            <person name="Inagaki F."/>
            <person name="Takami H."/>
        </authorList>
    </citation>
    <scope>NUCLEOTIDE SEQUENCE</scope>
    <source>
        <strain evidence="1">Expedition CK06-06</strain>
    </source>
</reference>